<name>A0A0M2HKF3_9MICO</name>
<evidence type="ECO:0000256" key="1">
    <source>
        <dbReference type="ARBA" id="ARBA00022801"/>
    </source>
</evidence>
<dbReference type="STRING" id="273678.RS84_01996"/>
<dbReference type="GO" id="GO:0106435">
    <property type="term" value="F:carboxylesterase activity"/>
    <property type="evidence" value="ECO:0007669"/>
    <property type="project" value="UniProtKB-EC"/>
</dbReference>
<dbReference type="EMBL" id="JYJB01000009">
    <property type="protein sequence ID" value="KJL47207.1"/>
    <property type="molecule type" value="Genomic_DNA"/>
</dbReference>
<dbReference type="AlphaFoldDB" id="A0A0M2HKF3"/>
<keyword evidence="4" id="KW-1185">Reference proteome</keyword>
<protein>
    <submittedName>
        <fullName evidence="3">Carboxylesterase NlhH</fullName>
        <ecNumber evidence="3">3.1.1.1</ecNumber>
    </submittedName>
</protein>
<gene>
    <name evidence="3" type="primary">nlhH_3</name>
    <name evidence="3" type="ORF">RS84_01996</name>
</gene>
<accession>A0A0M2HKF3</accession>
<dbReference type="Proteomes" id="UP000033900">
    <property type="component" value="Unassembled WGS sequence"/>
</dbReference>
<evidence type="ECO:0000313" key="4">
    <source>
        <dbReference type="Proteomes" id="UP000033900"/>
    </source>
</evidence>
<dbReference type="InterPro" id="IPR029058">
    <property type="entry name" value="AB_hydrolase_fold"/>
</dbReference>
<dbReference type="SUPFAM" id="SSF53474">
    <property type="entry name" value="alpha/beta-Hydrolases"/>
    <property type="match status" value="1"/>
</dbReference>
<dbReference type="OrthoDB" id="3181909at2"/>
<proteinExistence type="predicted"/>
<evidence type="ECO:0000313" key="3">
    <source>
        <dbReference type="EMBL" id="KJL47207.1"/>
    </source>
</evidence>
<dbReference type="InterPro" id="IPR050300">
    <property type="entry name" value="GDXG_lipolytic_enzyme"/>
</dbReference>
<reference evidence="3 4" key="1">
    <citation type="submission" date="2015-02" db="EMBL/GenBank/DDBJ databases">
        <title>Draft genome sequences of ten Microbacterium spp. with emphasis on heavy metal contaminated environments.</title>
        <authorList>
            <person name="Corretto E."/>
        </authorList>
    </citation>
    <scope>NUCLEOTIDE SEQUENCE [LARGE SCALE GENOMIC DNA]</scope>
    <source>
        <strain evidence="3 4">SA35</strain>
    </source>
</reference>
<dbReference type="InterPro" id="IPR013094">
    <property type="entry name" value="AB_hydrolase_3"/>
</dbReference>
<keyword evidence="1 3" id="KW-0378">Hydrolase</keyword>
<sequence>MTTTPFTAADGLARVYPADHSDGTGLVWAHGGAFAFGDIDMPESDWVARELAARGTTVISVDYRLAPVPAGFREDMPARDGAHYPAGSDDMLTAWRWARSHADELGIRLDGLAIGGTSAGGNLAAGCVLRLRPDELPALVVLAYPTLLAIQPEPGGDLRAKLDADPEADLFRRDSVLWMYENYLGGPVDDAPIAAVPGLATASDLATFPPTLMVNGDVDELRVSGEHFAASLAAAGREIDVAFEPGTRHGHLNRPEEEAATRTIERIAARLKTLIP</sequence>
<feature type="domain" description="Alpha/beta hydrolase fold-3" evidence="2">
    <location>
        <begin position="26"/>
        <end position="251"/>
    </location>
</feature>
<dbReference type="Pfam" id="PF07859">
    <property type="entry name" value="Abhydrolase_3"/>
    <property type="match status" value="1"/>
</dbReference>
<organism evidence="3 4">
    <name type="scientific">Microbacterium hydrocarbonoxydans</name>
    <dbReference type="NCBI Taxonomy" id="273678"/>
    <lineage>
        <taxon>Bacteria</taxon>
        <taxon>Bacillati</taxon>
        <taxon>Actinomycetota</taxon>
        <taxon>Actinomycetes</taxon>
        <taxon>Micrococcales</taxon>
        <taxon>Microbacteriaceae</taxon>
        <taxon>Microbacterium</taxon>
    </lineage>
</organism>
<dbReference type="Gene3D" id="3.40.50.1820">
    <property type="entry name" value="alpha/beta hydrolase"/>
    <property type="match status" value="1"/>
</dbReference>
<dbReference type="PATRIC" id="fig|273678.4.peg.1998"/>
<dbReference type="PANTHER" id="PTHR48081:SF8">
    <property type="entry name" value="ALPHA_BETA HYDROLASE FOLD-3 DOMAIN-CONTAINING PROTEIN-RELATED"/>
    <property type="match status" value="1"/>
</dbReference>
<dbReference type="PANTHER" id="PTHR48081">
    <property type="entry name" value="AB HYDROLASE SUPERFAMILY PROTEIN C4A8.06C"/>
    <property type="match status" value="1"/>
</dbReference>
<comment type="caution">
    <text evidence="3">The sequence shown here is derived from an EMBL/GenBank/DDBJ whole genome shotgun (WGS) entry which is preliminary data.</text>
</comment>
<dbReference type="EC" id="3.1.1.1" evidence="3"/>
<dbReference type="RefSeq" id="WP_045257629.1">
    <property type="nucleotide sequence ID" value="NZ_JYJB01000009.1"/>
</dbReference>
<evidence type="ECO:0000259" key="2">
    <source>
        <dbReference type="Pfam" id="PF07859"/>
    </source>
</evidence>